<evidence type="ECO:0000313" key="1">
    <source>
        <dbReference type="EMBL" id="QFG74898.1"/>
    </source>
</evidence>
<sequence length="123" mass="13688">MIEEIKKKVLNILSVLDDVKKLPNFIYITMEFVEKQKTLKGVEKKNMVIGVIKDIVKDAELSEEQKIYCNTMIESGLIDNMIDLVVDAASGKVEINMEDAVYGGTKCLAANCIACIKTKSIKS</sequence>
<protein>
    <submittedName>
        <fullName evidence="1">Uncharacterized protein</fullName>
    </submittedName>
</protein>
<accession>A0A5J6VLX8</accession>
<dbReference type="EMBL" id="MN448295">
    <property type="protein sequence ID" value="QFG74898.1"/>
    <property type="molecule type" value="Genomic_DNA"/>
</dbReference>
<organism evidence="1">
    <name type="scientific">Megaviridae environmental sample</name>
    <dbReference type="NCBI Taxonomy" id="1737588"/>
    <lineage>
        <taxon>Viruses</taxon>
        <taxon>Varidnaviria</taxon>
        <taxon>Bamfordvirae</taxon>
        <taxon>Nucleocytoviricota</taxon>
        <taxon>Megaviricetes</taxon>
        <taxon>Imitervirales</taxon>
        <taxon>Mimiviridae</taxon>
        <taxon>environmental samples</taxon>
    </lineage>
</organism>
<reference evidence="1" key="1">
    <citation type="journal article" date="2019" name="Philos. Trans. R. Soc. Lond., B, Biol. Sci.">
        <title>Targeted metagenomic recovery of four divergent viruses reveals shared and distinctive characteristics of giant viruses of marine eukaryotes.</title>
        <authorList>
            <person name="Needham D.M."/>
            <person name="Poirier C."/>
            <person name="Hehenberger E."/>
            <person name="Jimenez V."/>
            <person name="Swalwell J.E."/>
            <person name="Santoro A.E."/>
            <person name="Worden A.Z."/>
        </authorList>
    </citation>
    <scope>NUCLEOTIDE SEQUENCE</scope>
    <source>
        <strain evidence="1">OPacV-421</strain>
    </source>
</reference>
<name>A0A5J6VLX8_9VIRU</name>
<proteinExistence type="predicted"/>